<dbReference type="Proteomes" id="UP000242638">
    <property type="component" value="Unassembled WGS sequence"/>
</dbReference>
<accession>A0A3P9QCY1</accession>
<reference evidence="3" key="2">
    <citation type="submission" date="2025-08" db="UniProtKB">
        <authorList>
            <consortium name="Ensembl"/>
        </authorList>
    </citation>
    <scope>IDENTIFICATION</scope>
    <source>
        <strain evidence="3">Guanapo</strain>
    </source>
</reference>
<feature type="coiled-coil region" evidence="1">
    <location>
        <begin position="267"/>
        <end position="301"/>
    </location>
</feature>
<keyword evidence="1" id="KW-0175">Coiled coil</keyword>
<protein>
    <submittedName>
        <fullName evidence="3">Uncharacterized protein</fullName>
    </submittedName>
</protein>
<organism evidence="3 4">
    <name type="scientific">Poecilia reticulata</name>
    <name type="common">Guppy</name>
    <name type="synonym">Acanthophacelus reticulatus</name>
    <dbReference type="NCBI Taxonomy" id="8081"/>
    <lineage>
        <taxon>Eukaryota</taxon>
        <taxon>Metazoa</taxon>
        <taxon>Chordata</taxon>
        <taxon>Craniata</taxon>
        <taxon>Vertebrata</taxon>
        <taxon>Euteleostomi</taxon>
        <taxon>Actinopterygii</taxon>
        <taxon>Neopterygii</taxon>
        <taxon>Teleostei</taxon>
        <taxon>Neoteleostei</taxon>
        <taxon>Acanthomorphata</taxon>
        <taxon>Ovalentaria</taxon>
        <taxon>Atherinomorphae</taxon>
        <taxon>Cyprinodontiformes</taxon>
        <taxon>Poeciliidae</taxon>
        <taxon>Poeciliinae</taxon>
        <taxon>Poecilia</taxon>
    </lineage>
</organism>
<dbReference type="PANTHER" id="PTHR14845">
    <property type="entry name" value="COILED-COIL DOMAIN-CONTAINING 166"/>
    <property type="match status" value="1"/>
</dbReference>
<feature type="region of interest" description="Disordered" evidence="2">
    <location>
        <begin position="1"/>
        <end position="22"/>
    </location>
</feature>
<dbReference type="GeneTree" id="ENSGT00940000154427"/>
<evidence type="ECO:0000313" key="4">
    <source>
        <dbReference type="Proteomes" id="UP000242638"/>
    </source>
</evidence>
<dbReference type="OMA" id="YISDLTW"/>
<dbReference type="STRING" id="8081.ENSPREP00000031960"/>
<reference evidence="4" key="1">
    <citation type="submission" date="2013-11" db="EMBL/GenBank/DDBJ databases">
        <title>The genomic landscape of the Guanapo guppy.</title>
        <authorList>
            <person name="Kuenstner A."/>
            <person name="Dreyer C."/>
        </authorList>
    </citation>
    <scope>NUCLEOTIDE SEQUENCE</scope>
    <source>
        <strain evidence="4">Guanapo</strain>
    </source>
</reference>
<dbReference type="AlphaFoldDB" id="A0A3P9QCY1"/>
<evidence type="ECO:0000256" key="1">
    <source>
        <dbReference type="SAM" id="Coils"/>
    </source>
</evidence>
<feature type="coiled-coil region" evidence="1">
    <location>
        <begin position="98"/>
        <end position="242"/>
    </location>
</feature>
<proteinExistence type="predicted"/>
<dbReference type="PANTHER" id="PTHR14845:SF5">
    <property type="entry name" value="BASAL BODY-ORIENTATION FACTOR 1"/>
    <property type="match status" value="1"/>
</dbReference>
<evidence type="ECO:0000313" key="3">
    <source>
        <dbReference type="Ensembl" id="ENSPREP00000031960.1"/>
    </source>
</evidence>
<name>A0A3P9QCY1_POERE</name>
<sequence length="508" mass="59882">KRNSFNIAMAPSKGKKKKGLKTLKDNTLDLEEEKKRKAKMYETSTKLWEMKLKRVEQELAYHRKELYKRAGDTEQLKSSLFLAEKSNIGITDYWLKVLKRKDEKLKVLEEKIKKQEEIAGQRTLEVEKERKRDLKKKAIEIRTKKKVTNMRKQMQVSKEEYRENLRKKDEKYMRLERETAERERNHIRHREEMNMVMLDLKNTIVNLENELNDVHRKNNWLIKNLTCTLANLEDTRQLAQSMSKDKLSLAVDKKILKTTLKNNGSDIARLQKILTEVRAKAAHLEQAFKNLEKESTENKKRNQLMSQVELDKLQKIITMQKKEICQVKKLARTIVEKRKDMEVFFYEALDNVRQEIAKERKKKVKEPYQDYRQKFTDGVAGRIKLPPIHTFHQCPKSTQSVYSDMKAAEKLPHLPSKEVYISDLTWEQKERVLTLLFAKMNGDEEHSCRKKSRVLTPNLPNGIENFNNKNVHQINSPPAASSSGHKCRPTPPLVLCRETCRSSLVNIW</sequence>
<reference evidence="3" key="3">
    <citation type="submission" date="2025-09" db="UniProtKB">
        <authorList>
            <consortium name="Ensembl"/>
        </authorList>
    </citation>
    <scope>IDENTIFICATION</scope>
    <source>
        <strain evidence="3">Guanapo</strain>
    </source>
</reference>
<dbReference type="Ensembl" id="ENSPRET00000032320.1">
    <property type="protein sequence ID" value="ENSPREP00000031960.1"/>
    <property type="gene ID" value="ENSPREG00000021648.1"/>
</dbReference>
<keyword evidence="4" id="KW-1185">Reference proteome</keyword>
<evidence type="ECO:0000256" key="2">
    <source>
        <dbReference type="SAM" id="MobiDB-lite"/>
    </source>
</evidence>